<protein>
    <submittedName>
        <fullName evidence="1">Uncharacterized protein</fullName>
    </submittedName>
</protein>
<name>A0A9W7FGT0_9STRA</name>
<dbReference type="AlphaFoldDB" id="A0A9W7FGT0"/>
<keyword evidence="2" id="KW-1185">Reference proteome</keyword>
<dbReference type="EMBL" id="BRXW01000171">
    <property type="protein sequence ID" value="GMI12069.1"/>
    <property type="molecule type" value="Genomic_DNA"/>
</dbReference>
<dbReference type="Proteomes" id="UP001165122">
    <property type="component" value="Unassembled WGS sequence"/>
</dbReference>
<reference evidence="2" key="1">
    <citation type="journal article" date="2023" name="Commun. Biol.">
        <title>Genome analysis of Parmales, the sister group of diatoms, reveals the evolutionary specialization of diatoms from phago-mixotrophs to photoautotrophs.</title>
        <authorList>
            <person name="Ban H."/>
            <person name="Sato S."/>
            <person name="Yoshikawa S."/>
            <person name="Yamada K."/>
            <person name="Nakamura Y."/>
            <person name="Ichinomiya M."/>
            <person name="Sato N."/>
            <person name="Blanc-Mathieu R."/>
            <person name="Endo H."/>
            <person name="Kuwata A."/>
            <person name="Ogata H."/>
        </authorList>
    </citation>
    <scope>NUCLEOTIDE SEQUENCE [LARGE SCALE GENOMIC DNA]</scope>
    <source>
        <strain evidence="2">NIES 3700</strain>
    </source>
</reference>
<organism evidence="1 2">
    <name type="scientific">Triparma laevis f. longispina</name>
    <dbReference type="NCBI Taxonomy" id="1714387"/>
    <lineage>
        <taxon>Eukaryota</taxon>
        <taxon>Sar</taxon>
        <taxon>Stramenopiles</taxon>
        <taxon>Ochrophyta</taxon>
        <taxon>Bolidophyceae</taxon>
        <taxon>Parmales</taxon>
        <taxon>Triparmaceae</taxon>
        <taxon>Triparma</taxon>
    </lineage>
</organism>
<evidence type="ECO:0000313" key="2">
    <source>
        <dbReference type="Proteomes" id="UP001165122"/>
    </source>
</evidence>
<dbReference type="OrthoDB" id="192466at2759"/>
<gene>
    <name evidence="1" type="ORF">TrLO_g2628</name>
</gene>
<proteinExistence type="predicted"/>
<accession>A0A9W7FGT0</accession>
<sequence>MFKNSRYKVWDYSTSNIKAFKELGIEAELNSLSYSSTLKFNLPSVEKDIDVLFYGTVTPYRRKIINNLRVNGLKVYVVTDVTWGVYYNLLNSLINRSKIVLVLNTFKKEGEWKISRLGRLLANEVFVVVERNGGEEEGGFEDGAGWCEEEWVECVGKWLGDEEGRGRVGMEGGRIWRGEYNE</sequence>
<comment type="caution">
    <text evidence="1">The sequence shown here is derived from an EMBL/GenBank/DDBJ whole genome shotgun (WGS) entry which is preliminary data.</text>
</comment>
<evidence type="ECO:0000313" key="1">
    <source>
        <dbReference type="EMBL" id="GMI12069.1"/>
    </source>
</evidence>